<evidence type="ECO:0000313" key="1">
    <source>
        <dbReference type="EMBL" id="ERJ97153.1"/>
    </source>
</evidence>
<accession>U2MCX5</accession>
<proteinExistence type="predicted"/>
<keyword evidence="2" id="KW-1185">Reference proteome</keyword>
<reference evidence="1 2" key="1">
    <citation type="submission" date="2013-07" db="EMBL/GenBank/DDBJ databases">
        <authorList>
            <person name="Weinstock G."/>
            <person name="Sodergren E."/>
            <person name="Wylie T."/>
            <person name="Fulton L."/>
            <person name="Fulton R."/>
            <person name="Fronick C."/>
            <person name="O'Laughlin M."/>
            <person name="Godfrey J."/>
            <person name="Miner T."/>
            <person name="Herter B."/>
            <person name="Appelbaum E."/>
            <person name="Cordes M."/>
            <person name="Lek S."/>
            <person name="Wollam A."/>
            <person name="Pepin K.H."/>
            <person name="Palsikar V.B."/>
            <person name="Mitreva M."/>
            <person name="Wilson R.K."/>
        </authorList>
    </citation>
    <scope>NUCLEOTIDE SEQUENCE [LARGE SCALE GENOMIC DNA]</scope>
    <source>
        <strain evidence="1 2">ATCC 27760</strain>
    </source>
</reference>
<evidence type="ECO:0000313" key="2">
    <source>
        <dbReference type="Proteomes" id="UP000016662"/>
    </source>
</evidence>
<protein>
    <submittedName>
        <fullName evidence="1">Uncharacterized protein</fullName>
    </submittedName>
</protein>
<gene>
    <name evidence="1" type="ORF">RUMCAL_00471</name>
</gene>
<organism evidence="1 2">
    <name type="scientific">Ruminococcus callidus ATCC 27760</name>
    <dbReference type="NCBI Taxonomy" id="411473"/>
    <lineage>
        <taxon>Bacteria</taxon>
        <taxon>Bacillati</taxon>
        <taxon>Bacillota</taxon>
        <taxon>Clostridia</taxon>
        <taxon>Eubacteriales</taxon>
        <taxon>Oscillospiraceae</taxon>
        <taxon>Ruminococcus</taxon>
    </lineage>
</organism>
<comment type="caution">
    <text evidence="1">The sequence shown here is derived from an EMBL/GenBank/DDBJ whole genome shotgun (WGS) entry which is preliminary data.</text>
</comment>
<dbReference type="HOGENOM" id="CLU_3140330_0_0_9"/>
<dbReference type="Proteomes" id="UP000016662">
    <property type="component" value="Unassembled WGS sequence"/>
</dbReference>
<dbReference type="AlphaFoldDB" id="U2MCX5"/>
<dbReference type="EMBL" id="AWVF01000042">
    <property type="protein sequence ID" value="ERJ97153.1"/>
    <property type="molecule type" value="Genomic_DNA"/>
</dbReference>
<name>U2MCX5_9FIRM</name>
<sequence>MKNVFHNFIHFSTYTRVESGGKGRALYGVSLGNTAQRLCDKCVVKFFVR</sequence>